<comment type="caution">
    <text evidence="2">The sequence shown here is derived from an EMBL/GenBank/DDBJ whole genome shotgun (WGS) entry which is preliminary data.</text>
</comment>
<gene>
    <name evidence="2" type="ORF">FC44_GL001218</name>
</gene>
<accession>A0ABR5PTY1</accession>
<keyword evidence="1" id="KW-0472">Membrane</keyword>
<feature type="transmembrane region" description="Helical" evidence="1">
    <location>
        <begin position="94"/>
        <end position="113"/>
    </location>
</feature>
<reference evidence="2 3" key="1">
    <citation type="journal article" date="2015" name="Genome Announc.">
        <title>Expanding the biotechnology potential of lactobacilli through comparative genomics of 213 strains and associated genera.</title>
        <authorList>
            <person name="Sun Z."/>
            <person name="Harris H.M."/>
            <person name="McCann A."/>
            <person name="Guo C."/>
            <person name="Argimon S."/>
            <person name="Zhang W."/>
            <person name="Yang X."/>
            <person name="Jeffery I.B."/>
            <person name="Cooney J.C."/>
            <person name="Kagawa T.F."/>
            <person name="Liu W."/>
            <person name="Song Y."/>
            <person name="Salvetti E."/>
            <person name="Wrobel A."/>
            <person name="Rasinkangas P."/>
            <person name="Parkhill J."/>
            <person name="Rea M.C."/>
            <person name="O'Sullivan O."/>
            <person name="Ritari J."/>
            <person name="Douillard F.P."/>
            <person name="Paul Ross R."/>
            <person name="Yang R."/>
            <person name="Briner A.E."/>
            <person name="Felis G.E."/>
            <person name="de Vos W.M."/>
            <person name="Barrangou R."/>
            <person name="Klaenhammer T.R."/>
            <person name="Caufield P.W."/>
            <person name="Cui Y."/>
            <person name="Zhang H."/>
            <person name="O'Toole P.W."/>
        </authorList>
    </citation>
    <scope>NUCLEOTIDE SEQUENCE [LARGE SCALE GENOMIC DNA]</scope>
    <source>
        <strain evidence="2 3">DSM 6629</strain>
    </source>
</reference>
<evidence type="ECO:0000313" key="2">
    <source>
        <dbReference type="EMBL" id="KRM34507.1"/>
    </source>
</evidence>
<proteinExistence type="predicted"/>
<keyword evidence="1" id="KW-0812">Transmembrane</keyword>
<feature type="transmembrane region" description="Helical" evidence="1">
    <location>
        <begin position="70"/>
        <end position="88"/>
    </location>
</feature>
<dbReference type="Proteomes" id="UP000051735">
    <property type="component" value="Unassembled WGS sequence"/>
</dbReference>
<sequence>MAVWIVRLIILLAGLALAGFMIWQLFTGARMLDFDVETRGPLIVVVFSLLLLITLGSAVSFFANRHMASTLFLGTLLAVMSFILWIRHPEQADIYRLYFIYGLVVGVLSPFVLDREK</sequence>
<dbReference type="EMBL" id="AZGN01000003">
    <property type="protein sequence ID" value="KRM34507.1"/>
    <property type="molecule type" value="Genomic_DNA"/>
</dbReference>
<organism evidence="2 3">
    <name type="scientific">Lactobacillus intestinalis DSM 6629</name>
    <dbReference type="NCBI Taxonomy" id="1423761"/>
    <lineage>
        <taxon>Bacteria</taxon>
        <taxon>Bacillati</taxon>
        <taxon>Bacillota</taxon>
        <taxon>Bacilli</taxon>
        <taxon>Lactobacillales</taxon>
        <taxon>Lactobacillaceae</taxon>
        <taxon>Lactobacillus</taxon>
    </lineage>
</organism>
<keyword evidence="1" id="KW-1133">Transmembrane helix</keyword>
<keyword evidence="3" id="KW-1185">Reference proteome</keyword>
<dbReference type="RefSeq" id="WP_004040191.1">
    <property type="nucleotide sequence ID" value="NZ_AZGN01000003.1"/>
</dbReference>
<evidence type="ECO:0000313" key="3">
    <source>
        <dbReference type="Proteomes" id="UP000051735"/>
    </source>
</evidence>
<dbReference type="GeneID" id="75117312"/>
<name>A0ABR5PTY1_9LACO</name>
<evidence type="ECO:0000256" key="1">
    <source>
        <dbReference type="SAM" id="Phobius"/>
    </source>
</evidence>
<feature type="transmembrane region" description="Helical" evidence="1">
    <location>
        <begin position="42"/>
        <end position="63"/>
    </location>
</feature>
<protein>
    <submittedName>
        <fullName evidence="2">Uncharacterized protein</fullName>
    </submittedName>
</protein>